<evidence type="ECO:0000256" key="3">
    <source>
        <dbReference type="ARBA" id="ARBA00023002"/>
    </source>
</evidence>
<dbReference type="PANTHER" id="PTHR43008:SF4">
    <property type="entry name" value="CHAIN DEHYDROGENASE, PUTATIVE (AFU_ORTHOLOGUE AFUA_4G08710)-RELATED"/>
    <property type="match status" value="1"/>
</dbReference>
<dbReference type="FunFam" id="3.40.50.720:FF:000084">
    <property type="entry name" value="Short-chain dehydrogenase reductase"/>
    <property type="match status" value="1"/>
</dbReference>
<reference evidence="4 5" key="1">
    <citation type="journal article" date="2016" name="Genome Biol. Evol.">
        <title>Divergent and convergent evolution of fungal pathogenicity.</title>
        <authorList>
            <person name="Shang Y."/>
            <person name="Xiao G."/>
            <person name="Zheng P."/>
            <person name="Cen K."/>
            <person name="Zhan S."/>
            <person name="Wang C."/>
        </authorList>
    </citation>
    <scope>NUCLEOTIDE SEQUENCE [LARGE SCALE GENOMIC DNA]</scope>
    <source>
        <strain evidence="4 5">RCEF 2490</strain>
    </source>
</reference>
<organism evidence="4 5">
    <name type="scientific">Moelleriella libera RCEF 2490</name>
    <dbReference type="NCBI Taxonomy" id="1081109"/>
    <lineage>
        <taxon>Eukaryota</taxon>
        <taxon>Fungi</taxon>
        <taxon>Dikarya</taxon>
        <taxon>Ascomycota</taxon>
        <taxon>Pezizomycotina</taxon>
        <taxon>Sordariomycetes</taxon>
        <taxon>Hypocreomycetidae</taxon>
        <taxon>Hypocreales</taxon>
        <taxon>Clavicipitaceae</taxon>
        <taxon>Moelleriella</taxon>
    </lineage>
</organism>
<evidence type="ECO:0000313" key="5">
    <source>
        <dbReference type="Proteomes" id="UP000078544"/>
    </source>
</evidence>
<keyword evidence="5" id="KW-1185">Reference proteome</keyword>
<comment type="caution">
    <text evidence="4">The sequence shown here is derived from an EMBL/GenBank/DDBJ whole genome shotgun (WGS) entry which is preliminary data.</text>
</comment>
<dbReference type="InterPro" id="IPR002347">
    <property type="entry name" value="SDR_fam"/>
</dbReference>
<dbReference type="AlphaFoldDB" id="A0A168CLP6"/>
<dbReference type="PRINTS" id="PR00081">
    <property type="entry name" value="GDHRDH"/>
</dbReference>
<comment type="similarity">
    <text evidence="1">Belongs to the short-chain dehydrogenases/reductases (SDR) family.</text>
</comment>
<dbReference type="Proteomes" id="UP000078544">
    <property type="component" value="Unassembled WGS sequence"/>
</dbReference>
<dbReference type="InterPro" id="IPR020904">
    <property type="entry name" value="Sc_DH/Rdtase_CS"/>
</dbReference>
<evidence type="ECO:0000313" key="4">
    <source>
        <dbReference type="EMBL" id="KZZ96758.1"/>
    </source>
</evidence>
<dbReference type="SUPFAM" id="SSF51735">
    <property type="entry name" value="NAD(P)-binding Rossmann-fold domains"/>
    <property type="match status" value="1"/>
</dbReference>
<dbReference type="GO" id="GO:0050664">
    <property type="term" value="F:oxidoreductase activity, acting on NAD(P)H, oxygen as acceptor"/>
    <property type="evidence" value="ECO:0007669"/>
    <property type="project" value="TreeGrafter"/>
</dbReference>
<dbReference type="PROSITE" id="PS00061">
    <property type="entry name" value="ADH_SHORT"/>
    <property type="match status" value="1"/>
</dbReference>
<protein>
    <submittedName>
        <fullName evidence="4">NAD(P)-binding domain protein</fullName>
    </submittedName>
</protein>
<keyword evidence="3" id="KW-0560">Oxidoreductase</keyword>
<dbReference type="STRING" id="1081109.A0A168CLP6"/>
<dbReference type="GO" id="GO:0016616">
    <property type="term" value="F:oxidoreductase activity, acting on the CH-OH group of donors, NAD or NADP as acceptor"/>
    <property type="evidence" value="ECO:0007669"/>
    <property type="project" value="UniProtKB-ARBA"/>
</dbReference>
<sequence length="249" mass="25927">MSKFSLHGRVAVVTGGARGIGFALAQGLAEAGASVAIFDIIKTPSADLESLASLHGCPAKEYEVDVTSLGSLEAGFAAVKRDFGGRLDICVANAGVNRSVGFLDTDEAVFQQLFAVNCQGLYFSAKLAAQAMVDNGTGCGSIIFVASIASHMALRSSLSSAYCGTKGAVRAMVAPIAAELDRYKIRVNSISPGYVNTAMTAPFPEMVEGWKNDVMNHQIAEPEDLKGACVFLASDASNLAQGTAQEVTY</sequence>
<proteinExistence type="inferred from homology"/>
<dbReference type="EMBL" id="AZGY01000007">
    <property type="protein sequence ID" value="KZZ96758.1"/>
    <property type="molecule type" value="Genomic_DNA"/>
</dbReference>
<keyword evidence="2" id="KW-0521">NADP</keyword>
<dbReference type="PANTHER" id="PTHR43008">
    <property type="entry name" value="BENZIL REDUCTASE"/>
    <property type="match status" value="1"/>
</dbReference>
<gene>
    <name evidence="4" type="ORF">AAL_03987</name>
</gene>
<accession>A0A168CLP6</accession>
<dbReference type="OrthoDB" id="5325318at2759"/>
<evidence type="ECO:0000256" key="2">
    <source>
        <dbReference type="ARBA" id="ARBA00022857"/>
    </source>
</evidence>
<name>A0A168CLP6_9HYPO</name>
<dbReference type="Gene3D" id="3.40.50.720">
    <property type="entry name" value="NAD(P)-binding Rossmann-like Domain"/>
    <property type="match status" value="1"/>
</dbReference>
<evidence type="ECO:0000256" key="1">
    <source>
        <dbReference type="ARBA" id="ARBA00006484"/>
    </source>
</evidence>
<dbReference type="Pfam" id="PF13561">
    <property type="entry name" value="adh_short_C2"/>
    <property type="match status" value="1"/>
</dbReference>
<dbReference type="PRINTS" id="PR00080">
    <property type="entry name" value="SDRFAMILY"/>
</dbReference>
<dbReference type="InterPro" id="IPR036291">
    <property type="entry name" value="NAD(P)-bd_dom_sf"/>
</dbReference>